<reference evidence="2" key="1">
    <citation type="journal article" date="2019" name="Int. J. Syst. Evol. Microbiol.">
        <title>The Global Catalogue of Microorganisms (GCM) 10K type strain sequencing project: providing services to taxonomists for standard genome sequencing and annotation.</title>
        <authorList>
            <consortium name="The Broad Institute Genomics Platform"/>
            <consortium name="The Broad Institute Genome Sequencing Center for Infectious Disease"/>
            <person name="Wu L."/>
            <person name="Ma J."/>
        </authorList>
    </citation>
    <scope>NUCLEOTIDE SEQUENCE [LARGE SCALE GENOMIC DNA]</scope>
    <source>
        <strain evidence="2">CGMCC 4.1641</strain>
    </source>
</reference>
<proteinExistence type="predicted"/>
<dbReference type="EMBL" id="JBHSED010000065">
    <property type="protein sequence ID" value="MFC4306466.1"/>
    <property type="molecule type" value="Genomic_DNA"/>
</dbReference>
<sequence>MDAKIVTCNSVGAYGHALTRGGKYKIVDQDHAKIRIKGDHGRLLWINKGHFDPGERQQLIMQSWGFDDKVDTNNFIEITISFNDGSKRWCNLTTPEKLTEYFKNSVIDPPGMSSRHLIIMKTLKYEEVEKTLKYLDSQGELEDATLPLI</sequence>
<comment type="caution">
    <text evidence="1">The sequence shown here is derived from an EMBL/GenBank/DDBJ whole genome shotgun (WGS) entry which is preliminary data.</text>
</comment>
<dbReference type="Proteomes" id="UP001595755">
    <property type="component" value="Unassembled WGS sequence"/>
</dbReference>
<accession>A0ABV8SFV4</accession>
<name>A0ABV8SFV4_9BACL</name>
<evidence type="ECO:0000313" key="2">
    <source>
        <dbReference type="Proteomes" id="UP001595755"/>
    </source>
</evidence>
<gene>
    <name evidence="1" type="ORF">ACFO1S_23885</name>
</gene>
<evidence type="ECO:0000313" key="1">
    <source>
        <dbReference type="EMBL" id="MFC4306466.1"/>
    </source>
</evidence>
<keyword evidence="2" id="KW-1185">Reference proteome</keyword>
<protein>
    <submittedName>
        <fullName evidence="1">Uncharacterized protein</fullName>
    </submittedName>
</protein>
<organism evidence="1 2">
    <name type="scientific">Cohnella boryungensis</name>
    <dbReference type="NCBI Taxonomy" id="768479"/>
    <lineage>
        <taxon>Bacteria</taxon>
        <taxon>Bacillati</taxon>
        <taxon>Bacillota</taxon>
        <taxon>Bacilli</taxon>
        <taxon>Bacillales</taxon>
        <taxon>Paenibacillaceae</taxon>
        <taxon>Cohnella</taxon>
    </lineage>
</organism>
<dbReference type="RefSeq" id="WP_204602565.1">
    <property type="nucleotide sequence ID" value="NZ_JBHSED010000065.1"/>
</dbReference>